<dbReference type="GO" id="GO:0005886">
    <property type="term" value="C:plasma membrane"/>
    <property type="evidence" value="ECO:0007669"/>
    <property type="project" value="UniProtKB-SubCell"/>
</dbReference>
<feature type="transmembrane region" description="Helical" evidence="7">
    <location>
        <begin position="45"/>
        <end position="63"/>
    </location>
</feature>
<reference evidence="9 10" key="1">
    <citation type="submission" date="2015-10" db="EMBL/GenBank/DDBJ databases">
        <title>Corynebacteirum lowii and Corynebacterium oculi species nova, derived from human clinical disease and and emended description of Corynebacterium mastiditis.</title>
        <authorList>
            <person name="Bernard K."/>
            <person name="Pacheco A.L."/>
            <person name="Mcdougall C."/>
            <person name="Burtx T."/>
            <person name="Weibe D."/>
            <person name="Tyler S."/>
            <person name="Olson A.B."/>
            <person name="Cnockaert M."/>
            <person name="Eguchi H."/>
            <person name="Kuwahara T."/>
            <person name="Nakayama-Imaohji H."/>
            <person name="Boudewijins M."/>
            <person name="Van Hoecke F."/>
            <person name="Bernier A.-M."/>
            <person name="Vandamme P."/>
        </authorList>
    </citation>
    <scope>NUCLEOTIDE SEQUENCE [LARGE SCALE GENOMIC DNA]</scope>
    <source>
        <strain evidence="9 10">NML 130206</strain>
    </source>
</reference>
<organism evidence="9 10">
    <name type="scientific">Corynebacterium lowii</name>
    <dbReference type="NCBI Taxonomy" id="1544413"/>
    <lineage>
        <taxon>Bacteria</taxon>
        <taxon>Bacillati</taxon>
        <taxon>Actinomycetota</taxon>
        <taxon>Actinomycetes</taxon>
        <taxon>Mycobacteriales</taxon>
        <taxon>Corynebacteriaceae</taxon>
        <taxon>Corynebacterium</taxon>
    </lineage>
</organism>
<comment type="subcellular location">
    <subcellularLocation>
        <location evidence="1">Cell membrane</location>
        <topology evidence="1">Multi-pass membrane protein</topology>
    </subcellularLocation>
</comment>
<dbReference type="OrthoDB" id="9781469at2"/>
<evidence type="ECO:0000256" key="4">
    <source>
        <dbReference type="ARBA" id="ARBA00022692"/>
    </source>
</evidence>
<feature type="transmembrane region" description="Helical" evidence="7">
    <location>
        <begin position="197"/>
        <end position="218"/>
    </location>
</feature>
<dbReference type="PANTHER" id="PTHR42718">
    <property type="entry name" value="MAJOR FACILITATOR SUPERFAMILY MULTIDRUG TRANSPORTER MFSC"/>
    <property type="match status" value="1"/>
</dbReference>
<dbReference type="SUPFAM" id="SSF103473">
    <property type="entry name" value="MFS general substrate transporter"/>
    <property type="match status" value="1"/>
</dbReference>
<feature type="transmembrane region" description="Helical" evidence="7">
    <location>
        <begin position="395"/>
        <end position="416"/>
    </location>
</feature>
<feature type="domain" description="Major facilitator superfamily (MFS) profile" evidence="8">
    <location>
        <begin position="9"/>
        <end position="489"/>
    </location>
</feature>
<evidence type="ECO:0000256" key="1">
    <source>
        <dbReference type="ARBA" id="ARBA00004651"/>
    </source>
</evidence>
<feature type="transmembrane region" description="Helical" evidence="7">
    <location>
        <begin position="135"/>
        <end position="155"/>
    </location>
</feature>
<dbReference type="AlphaFoldDB" id="A0A0Q0YUD5"/>
<feature type="transmembrane region" description="Helical" evidence="7">
    <location>
        <begin position="100"/>
        <end position="123"/>
    </location>
</feature>
<feature type="transmembrane region" description="Helical" evidence="7">
    <location>
        <begin position="467"/>
        <end position="485"/>
    </location>
</feature>
<evidence type="ECO:0000256" key="5">
    <source>
        <dbReference type="ARBA" id="ARBA00022989"/>
    </source>
</evidence>
<feature type="transmembrane region" description="Helical" evidence="7">
    <location>
        <begin position="224"/>
        <end position="241"/>
    </location>
</feature>
<evidence type="ECO:0000313" key="10">
    <source>
        <dbReference type="Proteomes" id="UP000050488"/>
    </source>
</evidence>
<name>A0A0Q0YUD5_9CORY</name>
<dbReference type="InterPro" id="IPR036259">
    <property type="entry name" value="MFS_trans_sf"/>
</dbReference>
<feature type="transmembrane region" description="Helical" evidence="7">
    <location>
        <begin position="161"/>
        <end position="185"/>
    </location>
</feature>
<dbReference type="GO" id="GO:0022857">
    <property type="term" value="F:transmembrane transporter activity"/>
    <property type="evidence" value="ECO:0007669"/>
    <property type="project" value="InterPro"/>
</dbReference>
<feature type="transmembrane region" description="Helical" evidence="7">
    <location>
        <begin position="262"/>
        <end position="283"/>
    </location>
</feature>
<sequence length="492" mass="51031">MSALRRWGSLTVLVGAVLLLAIDATVLHLAMPSLSRDLSPTAEQMLWIGDIYSLALAGLLVTMGNLADKIGRKKLLLIGTTAFGAASVLAAFAPTATALIGARLLLGIAGATIMPSTLSLIRAIFTDAAERTRAIALWSAASASGIALGPLIAGLLLQHFWWGSVFLINIPVMVAVLIFGGWLLPESRNPSASSFDLLSSALSMLGIVPLVYAIKHAAGGDWDMSVWACALIGVVGLISFVRRQRRVENPMIDVQLFANKAFSGAVFTNFISVFALSGYMFFFAQYLQLARGLSPLQAGLTQLPLAVAAMMVTLFVGVLLGRLGRGRAIATGLIIGAVGLLLIAVIEDSEQLFWVLLATIPLGLGVGISETLSVDAVVSAAPVKKAGAASSISETAYELGVALGIAILGSLMSVLYRNNLDLPADLPAEVAEPVRDSLASATAALESGSATLAAAQDAFIHAMQTTTLSAAGVMVLAAIVAYKLIPSPKNAA</sequence>
<keyword evidence="4 7" id="KW-0812">Transmembrane</keyword>
<keyword evidence="3" id="KW-1003">Cell membrane</keyword>
<accession>A0A0Q0YUD5</accession>
<feature type="transmembrane region" description="Helical" evidence="7">
    <location>
        <begin position="75"/>
        <end position="94"/>
    </location>
</feature>
<dbReference type="PANTHER" id="PTHR42718:SF47">
    <property type="entry name" value="METHYL VIOLOGEN RESISTANCE PROTEIN SMVA"/>
    <property type="match status" value="1"/>
</dbReference>
<evidence type="ECO:0000256" key="3">
    <source>
        <dbReference type="ARBA" id="ARBA00022475"/>
    </source>
</evidence>
<feature type="transmembrane region" description="Helical" evidence="7">
    <location>
        <begin position="352"/>
        <end position="374"/>
    </location>
</feature>
<keyword evidence="5 7" id="KW-1133">Transmembrane helix</keyword>
<dbReference type="Proteomes" id="UP000050488">
    <property type="component" value="Unassembled WGS sequence"/>
</dbReference>
<feature type="transmembrane region" description="Helical" evidence="7">
    <location>
        <begin position="303"/>
        <end position="321"/>
    </location>
</feature>
<dbReference type="Gene3D" id="1.20.1250.20">
    <property type="entry name" value="MFS general substrate transporter like domains"/>
    <property type="match status" value="1"/>
</dbReference>
<evidence type="ECO:0000313" key="9">
    <source>
        <dbReference type="EMBL" id="KQB85969.1"/>
    </source>
</evidence>
<dbReference type="EMBL" id="LKEV01000005">
    <property type="protein sequence ID" value="KQB85969.1"/>
    <property type="molecule type" value="Genomic_DNA"/>
</dbReference>
<keyword evidence="6 7" id="KW-0472">Membrane</keyword>
<dbReference type="STRING" id="1544413.Clow_01711"/>
<feature type="transmembrane region" description="Helical" evidence="7">
    <location>
        <begin position="328"/>
        <end position="346"/>
    </location>
</feature>
<dbReference type="PROSITE" id="PS00216">
    <property type="entry name" value="SUGAR_TRANSPORT_1"/>
    <property type="match status" value="1"/>
</dbReference>
<dbReference type="Gene3D" id="1.20.1720.10">
    <property type="entry name" value="Multidrug resistance protein D"/>
    <property type="match status" value="1"/>
</dbReference>
<dbReference type="CDD" id="cd17321">
    <property type="entry name" value="MFS_MMR_MDR_like"/>
    <property type="match status" value="1"/>
</dbReference>
<gene>
    <name evidence="9" type="primary">qacA_1</name>
    <name evidence="9" type="ORF">Clow_01711</name>
</gene>
<proteinExistence type="predicted"/>
<dbReference type="RefSeq" id="WP_055178307.1">
    <property type="nucleotide sequence ID" value="NZ_JAUSQY010000001.1"/>
</dbReference>
<keyword evidence="10" id="KW-1185">Reference proteome</keyword>
<evidence type="ECO:0000256" key="2">
    <source>
        <dbReference type="ARBA" id="ARBA00022448"/>
    </source>
</evidence>
<evidence type="ECO:0000256" key="7">
    <source>
        <dbReference type="SAM" id="Phobius"/>
    </source>
</evidence>
<dbReference type="PRINTS" id="PR01036">
    <property type="entry name" value="TCRTETB"/>
</dbReference>
<protein>
    <submittedName>
        <fullName evidence="9">Antiseptic resistance protein</fullName>
    </submittedName>
</protein>
<dbReference type="Pfam" id="PF07690">
    <property type="entry name" value="MFS_1"/>
    <property type="match status" value="1"/>
</dbReference>
<keyword evidence="2" id="KW-0813">Transport</keyword>
<comment type="caution">
    <text evidence="9">The sequence shown here is derived from an EMBL/GenBank/DDBJ whole genome shotgun (WGS) entry which is preliminary data.</text>
</comment>
<evidence type="ECO:0000256" key="6">
    <source>
        <dbReference type="ARBA" id="ARBA00023136"/>
    </source>
</evidence>
<dbReference type="PROSITE" id="PS50850">
    <property type="entry name" value="MFS"/>
    <property type="match status" value="1"/>
</dbReference>
<dbReference type="InterPro" id="IPR011701">
    <property type="entry name" value="MFS"/>
</dbReference>
<dbReference type="PATRIC" id="fig|1544413.3.peg.1719"/>
<dbReference type="InterPro" id="IPR005829">
    <property type="entry name" value="Sugar_transporter_CS"/>
</dbReference>
<dbReference type="InterPro" id="IPR020846">
    <property type="entry name" value="MFS_dom"/>
</dbReference>
<evidence type="ECO:0000259" key="8">
    <source>
        <dbReference type="PROSITE" id="PS50850"/>
    </source>
</evidence>